<dbReference type="InterPro" id="IPR048634">
    <property type="entry name" value="SecD_SecF_C"/>
</dbReference>
<comment type="function">
    <text evidence="9 12">Part of the Sec protein translocase complex. Interacts with the SecYEG preprotein conducting channel. SecDF uses the proton motive force (PMF) to complete protein translocation after the ATP-dependent function of SecA.</text>
</comment>
<gene>
    <name evidence="12" type="primary">secF</name>
    <name evidence="14" type="ORF">HELGO_WM12809</name>
</gene>
<comment type="similarity">
    <text evidence="11">In the N-terminal section; belongs to the SecD/SecF family. SecD subfamily.</text>
</comment>
<dbReference type="InterPro" id="IPR055344">
    <property type="entry name" value="SecD_SecF_C_bact"/>
</dbReference>
<dbReference type="GO" id="GO:0043952">
    <property type="term" value="P:protein transport by the Sec complex"/>
    <property type="evidence" value="ECO:0007669"/>
    <property type="project" value="UniProtKB-UniRule"/>
</dbReference>
<evidence type="ECO:0000256" key="10">
    <source>
        <dbReference type="ARBA" id="ARBA00060856"/>
    </source>
</evidence>
<dbReference type="PANTHER" id="PTHR30081:SF8">
    <property type="entry name" value="PROTEIN TRANSLOCASE SUBUNIT SECF"/>
    <property type="match status" value="1"/>
</dbReference>
<reference evidence="14" key="1">
    <citation type="submission" date="2020-01" db="EMBL/GenBank/DDBJ databases">
        <authorList>
            <person name="Meier V. D."/>
            <person name="Meier V D."/>
        </authorList>
    </citation>
    <scope>NUCLEOTIDE SEQUENCE</scope>
    <source>
        <strain evidence="14">HLG_WM_MAG_07</strain>
    </source>
</reference>
<dbReference type="GO" id="GO:0065002">
    <property type="term" value="P:intracellular protein transmembrane transport"/>
    <property type="evidence" value="ECO:0007669"/>
    <property type="project" value="UniProtKB-UniRule"/>
</dbReference>
<dbReference type="EMBL" id="CACVAY010000037">
    <property type="protein sequence ID" value="CAA6808615.1"/>
    <property type="molecule type" value="Genomic_DNA"/>
</dbReference>
<dbReference type="GO" id="GO:0015450">
    <property type="term" value="F:protein-transporting ATPase activity"/>
    <property type="evidence" value="ECO:0007669"/>
    <property type="project" value="InterPro"/>
</dbReference>
<dbReference type="InterPro" id="IPR022813">
    <property type="entry name" value="SecD/SecF_arch_bac"/>
</dbReference>
<feature type="domain" description="Protein export membrane protein SecD/SecF C-terminal" evidence="13">
    <location>
        <begin position="123"/>
        <end position="302"/>
    </location>
</feature>
<dbReference type="HAMAP" id="MF_01464_B">
    <property type="entry name" value="SecF_B"/>
    <property type="match status" value="1"/>
</dbReference>
<organism evidence="14">
    <name type="scientific">uncultured Thiotrichaceae bacterium</name>
    <dbReference type="NCBI Taxonomy" id="298394"/>
    <lineage>
        <taxon>Bacteria</taxon>
        <taxon>Pseudomonadati</taxon>
        <taxon>Pseudomonadota</taxon>
        <taxon>Gammaproteobacteria</taxon>
        <taxon>Thiotrichales</taxon>
        <taxon>Thiotrichaceae</taxon>
        <taxon>environmental samples</taxon>
    </lineage>
</organism>
<comment type="subcellular location">
    <subcellularLocation>
        <location evidence="1 12">Cell membrane</location>
        <topology evidence="1 12">Multi-pass membrane protein</topology>
    </subcellularLocation>
</comment>
<keyword evidence="4 12" id="KW-0812">Transmembrane</keyword>
<feature type="transmembrane region" description="Helical" evidence="12">
    <location>
        <begin position="199"/>
        <end position="220"/>
    </location>
</feature>
<feature type="transmembrane region" description="Helical" evidence="12">
    <location>
        <begin position="12"/>
        <end position="34"/>
    </location>
</feature>
<evidence type="ECO:0000256" key="2">
    <source>
        <dbReference type="ARBA" id="ARBA00022448"/>
    </source>
</evidence>
<evidence type="ECO:0000256" key="8">
    <source>
        <dbReference type="ARBA" id="ARBA00023136"/>
    </source>
</evidence>
<protein>
    <recommendedName>
        <fullName evidence="12">Protein-export membrane protein SecF</fullName>
    </recommendedName>
</protein>
<evidence type="ECO:0000256" key="3">
    <source>
        <dbReference type="ARBA" id="ARBA00022475"/>
    </source>
</evidence>
<evidence type="ECO:0000256" key="6">
    <source>
        <dbReference type="ARBA" id="ARBA00022989"/>
    </source>
</evidence>
<dbReference type="SUPFAM" id="SSF82866">
    <property type="entry name" value="Multidrug efflux transporter AcrB transmembrane domain"/>
    <property type="match status" value="1"/>
</dbReference>
<dbReference type="Pfam" id="PF07549">
    <property type="entry name" value="Sec_GG"/>
    <property type="match status" value="1"/>
</dbReference>
<dbReference type="InterPro" id="IPR022646">
    <property type="entry name" value="SecD/SecF_CS"/>
</dbReference>
<comment type="subunit">
    <text evidence="12">Forms a complex with SecD. Part of the essential Sec protein translocation apparatus which comprises SecA, SecYEG and auxiliary proteins SecDF-YajC and YidC.</text>
</comment>
<keyword evidence="3 12" id="KW-1003">Cell membrane</keyword>
<evidence type="ECO:0000256" key="9">
    <source>
        <dbReference type="ARBA" id="ARBA00059018"/>
    </source>
</evidence>
<evidence type="ECO:0000256" key="12">
    <source>
        <dbReference type="HAMAP-Rule" id="MF_01464"/>
    </source>
</evidence>
<dbReference type="GO" id="GO:0006605">
    <property type="term" value="P:protein targeting"/>
    <property type="evidence" value="ECO:0007669"/>
    <property type="project" value="UniProtKB-UniRule"/>
</dbReference>
<keyword evidence="6 12" id="KW-1133">Transmembrane helix</keyword>
<evidence type="ECO:0000259" key="13">
    <source>
        <dbReference type="Pfam" id="PF02355"/>
    </source>
</evidence>
<dbReference type="FunFam" id="1.20.1640.10:FF:000024">
    <property type="entry name" value="Multifunctional fusion protein"/>
    <property type="match status" value="1"/>
</dbReference>
<dbReference type="AlphaFoldDB" id="A0A6S6T198"/>
<dbReference type="PANTHER" id="PTHR30081">
    <property type="entry name" value="PROTEIN-EXPORT MEMBRANE PROTEIN SEC"/>
    <property type="match status" value="1"/>
</dbReference>
<keyword evidence="5 12" id="KW-0653">Protein transport</keyword>
<comment type="similarity">
    <text evidence="12">Belongs to the SecD/SecF family. SecF subfamily.</text>
</comment>
<feature type="transmembrane region" description="Helical" evidence="12">
    <location>
        <begin position="274"/>
        <end position="295"/>
    </location>
</feature>
<feature type="transmembrane region" description="Helical" evidence="12">
    <location>
        <begin position="247"/>
        <end position="268"/>
    </location>
</feature>
<name>A0A6S6T198_9GAMM</name>
<accession>A0A6S6T198</accession>
<evidence type="ECO:0000256" key="11">
    <source>
        <dbReference type="ARBA" id="ARBA00061053"/>
    </source>
</evidence>
<evidence type="ECO:0000256" key="1">
    <source>
        <dbReference type="ARBA" id="ARBA00004651"/>
    </source>
</evidence>
<evidence type="ECO:0000256" key="5">
    <source>
        <dbReference type="ARBA" id="ARBA00022927"/>
    </source>
</evidence>
<evidence type="ECO:0000256" key="4">
    <source>
        <dbReference type="ARBA" id="ARBA00022692"/>
    </source>
</evidence>
<dbReference type="InterPro" id="IPR005665">
    <property type="entry name" value="SecF_bac"/>
</dbReference>
<keyword evidence="8 12" id="KW-0472">Membrane</keyword>
<dbReference type="GO" id="GO:0005886">
    <property type="term" value="C:plasma membrane"/>
    <property type="evidence" value="ECO:0007669"/>
    <property type="project" value="UniProtKB-SubCell"/>
</dbReference>
<feature type="transmembrane region" description="Helical" evidence="12">
    <location>
        <begin position="172"/>
        <end position="193"/>
    </location>
</feature>
<comment type="similarity">
    <text evidence="10">In the C-terminal section; belongs to the SecD/SecF family. SecF subfamily.</text>
</comment>
<proteinExistence type="inferred from homology"/>
<keyword evidence="2 12" id="KW-0813">Transport</keyword>
<feature type="transmembrane region" description="Helical" evidence="12">
    <location>
        <begin position="148"/>
        <end position="165"/>
    </location>
</feature>
<dbReference type="PRINTS" id="PR01755">
    <property type="entry name" value="SECFTRNLCASE"/>
</dbReference>
<evidence type="ECO:0000313" key="14">
    <source>
        <dbReference type="EMBL" id="CAA6808615.1"/>
    </source>
</evidence>
<keyword evidence="7 12" id="KW-0811">Translocation</keyword>
<dbReference type="NCBIfam" id="TIGR00916">
    <property type="entry name" value="2A0604s01"/>
    <property type="match status" value="1"/>
</dbReference>
<evidence type="ECO:0000256" key="7">
    <source>
        <dbReference type="ARBA" id="ARBA00023010"/>
    </source>
</evidence>
<dbReference type="NCBIfam" id="TIGR00966">
    <property type="entry name" value="transloc_SecF"/>
    <property type="match status" value="1"/>
</dbReference>
<sequence>MSKTIQVINFMGLRKLAVIFSALLILVSVVSLMVKGLELGVDFTGGTVMEMTYPGAVEPSDVRATLQDAGYEDFTVQHFGSIDKILVRMAPQEAETQKDLIAKDAKSDTKAQLSNNILDSLQAKTAGVTMDRVEFVGPQIGEELREKGGLAMLYALAGILIYVALRFEFRFSVGAIVALMHDVIITLGFFSITGLEFDLTVLAAILAIIGYSLNDTIVVYDRIRENFRILRKQEPEGVLNTSINNTLARTLVTSLTTLLVLVALFIFGGESVHAFSIAMIVGVLVGTYSSIYVASSSLLMLGVTKESLLPPEKEAEDADELADLP</sequence>
<dbReference type="Pfam" id="PF02355">
    <property type="entry name" value="SecD_SecF_C"/>
    <property type="match status" value="1"/>
</dbReference>
<dbReference type="InterPro" id="IPR022645">
    <property type="entry name" value="SecD/SecF_bac"/>
</dbReference>
<dbReference type="Gene3D" id="1.20.1640.10">
    <property type="entry name" value="Multidrug efflux transporter AcrB transmembrane domain"/>
    <property type="match status" value="1"/>
</dbReference>